<comment type="caution">
    <text evidence="11">The sequence shown here is derived from an EMBL/GenBank/DDBJ whole genome shotgun (WGS) entry which is preliminary data.</text>
</comment>
<feature type="transmembrane region" description="Helical" evidence="10">
    <location>
        <begin position="70"/>
        <end position="88"/>
    </location>
</feature>
<dbReference type="Proteomes" id="UP000479987">
    <property type="component" value="Unassembled WGS sequence"/>
</dbReference>
<evidence type="ECO:0000256" key="2">
    <source>
        <dbReference type="ARBA" id="ARBA00022475"/>
    </source>
</evidence>
<protein>
    <recommendedName>
        <fullName evidence="10">Odorant receptor</fullName>
    </recommendedName>
</protein>
<feature type="transmembrane region" description="Helical" evidence="10">
    <location>
        <begin position="302"/>
        <end position="321"/>
    </location>
</feature>
<evidence type="ECO:0000256" key="4">
    <source>
        <dbReference type="ARBA" id="ARBA00022692"/>
    </source>
</evidence>
<evidence type="ECO:0000256" key="8">
    <source>
        <dbReference type="ARBA" id="ARBA00023170"/>
    </source>
</evidence>
<organism evidence="11 12">
    <name type="scientific">Nylanderia fulva</name>
    <dbReference type="NCBI Taxonomy" id="613905"/>
    <lineage>
        <taxon>Eukaryota</taxon>
        <taxon>Metazoa</taxon>
        <taxon>Ecdysozoa</taxon>
        <taxon>Arthropoda</taxon>
        <taxon>Hexapoda</taxon>
        <taxon>Insecta</taxon>
        <taxon>Pterygota</taxon>
        <taxon>Neoptera</taxon>
        <taxon>Endopterygota</taxon>
        <taxon>Hymenoptera</taxon>
        <taxon>Apocrita</taxon>
        <taxon>Aculeata</taxon>
        <taxon>Formicoidea</taxon>
        <taxon>Formicidae</taxon>
        <taxon>Formicinae</taxon>
        <taxon>Nylanderia</taxon>
    </lineage>
</organism>
<evidence type="ECO:0000313" key="12">
    <source>
        <dbReference type="Proteomes" id="UP000479987"/>
    </source>
</evidence>
<dbReference type="InterPro" id="IPR004117">
    <property type="entry name" value="7tm6_olfct_rcpt"/>
</dbReference>
<dbReference type="EMBL" id="SGBU01000033">
    <property type="protein sequence ID" value="KAF3054387.1"/>
    <property type="molecule type" value="Genomic_DNA"/>
</dbReference>
<name>A0A6G1LQH7_9HYME</name>
<dbReference type="PANTHER" id="PTHR21137:SF35">
    <property type="entry name" value="ODORANT RECEPTOR 19A-RELATED"/>
    <property type="match status" value="1"/>
</dbReference>
<evidence type="ECO:0000256" key="10">
    <source>
        <dbReference type="RuleBase" id="RU351113"/>
    </source>
</evidence>
<evidence type="ECO:0000256" key="6">
    <source>
        <dbReference type="ARBA" id="ARBA00022989"/>
    </source>
</evidence>
<comment type="similarity">
    <text evidence="10">Belongs to the insect chemoreceptor superfamily. Heteromeric odorant receptor channel (TC 1.A.69) family.</text>
</comment>
<evidence type="ECO:0000256" key="1">
    <source>
        <dbReference type="ARBA" id="ARBA00004651"/>
    </source>
</evidence>
<feature type="transmembrane region" description="Helical" evidence="10">
    <location>
        <begin position="128"/>
        <end position="151"/>
    </location>
</feature>
<keyword evidence="7 10" id="KW-0472">Membrane</keyword>
<feature type="transmembrane region" description="Helical" evidence="10">
    <location>
        <begin position="35"/>
        <end position="58"/>
    </location>
</feature>
<evidence type="ECO:0000256" key="7">
    <source>
        <dbReference type="ARBA" id="ARBA00023136"/>
    </source>
</evidence>
<gene>
    <name evidence="11" type="primary">Or-249</name>
    <name evidence="11" type="synonym">Nful_v1.0-Or-249</name>
    <name evidence="11" type="ORF">NFUL_NFUL000251</name>
</gene>
<proteinExistence type="inferred from homology"/>
<evidence type="ECO:0000256" key="9">
    <source>
        <dbReference type="ARBA" id="ARBA00023224"/>
    </source>
</evidence>
<accession>A0A6G1LQH7</accession>
<comment type="subcellular location">
    <subcellularLocation>
        <location evidence="1 10">Cell membrane</location>
        <topology evidence="1 10">Multi-pass membrane protein</topology>
    </subcellularLocation>
</comment>
<keyword evidence="6 10" id="KW-1133">Transmembrane helix</keyword>
<dbReference type="PANTHER" id="PTHR21137">
    <property type="entry name" value="ODORANT RECEPTOR"/>
    <property type="match status" value="1"/>
</dbReference>
<dbReference type="GO" id="GO:0005886">
    <property type="term" value="C:plasma membrane"/>
    <property type="evidence" value="ECO:0007669"/>
    <property type="project" value="UniProtKB-SubCell"/>
</dbReference>
<dbReference type="OrthoDB" id="6614360at2759"/>
<reference evidence="11 12" key="1">
    <citation type="submission" date="2019-08" db="EMBL/GenBank/DDBJ databases">
        <title>High quality draft denovo assembly of Nylanderia fulva.</title>
        <authorList>
            <person name="Vargo E.L."/>
            <person name="Tarone A.M."/>
            <person name="Konganti K.R."/>
        </authorList>
    </citation>
    <scope>NUCLEOTIDE SEQUENCE [LARGE SCALE GENOMIC DNA]</scope>
    <source>
        <strain evidence="11">TAMU-Nful-2015</strain>
        <tissue evidence="11">Whole body</tissue>
    </source>
</reference>
<feature type="transmembrane region" description="Helical" evidence="10">
    <location>
        <begin position="272"/>
        <end position="295"/>
    </location>
</feature>
<evidence type="ECO:0000256" key="5">
    <source>
        <dbReference type="ARBA" id="ARBA00022725"/>
    </source>
</evidence>
<evidence type="ECO:0000256" key="3">
    <source>
        <dbReference type="ARBA" id="ARBA00022606"/>
    </source>
</evidence>
<keyword evidence="9 10" id="KW-0807">Transducer</keyword>
<keyword evidence="4 10" id="KW-0812">Transmembrane</keyword>
<keyword evidence="8 10" id="KW-0675">Receptor</keyword>
<dbReference type="GO" id="GO:0005549">
    <property type="term" value="F:odorant binding"/>
    <property type="evidence" value="ECO:0007669"/>
    <property type="project" value="InterPro"/>
</dbReference>
<dbReference type="GO" id="GO:0004984">
    <property type="term" value="F:olfactory receptor activity"/>
    <property type="evidence" value="ECO:0007669"/>
    <property type="project" value="InterPro"/>
</dbReference>
<dbReference type="GO" id="GO:0007165">
    <property type="term" value="P:signal transduction"/>
    <property type="evidence" value="ECO:0007669"/>
    <property type="project" value="UniProtKB-KW"/>
</dbReference>
<keyword evidence="3 10" id="KW-0716">Sensory transduction</keyword>
<comment type="caution">
    <text evidence="10">Lacks conserved residue(s) required for the propagation of feature annotation.</text>
</comment>
<keyword evidence="5 10" id="KW-0552">Olfaction</keyword>
<keyword evidence="2" id="KW-1003">Cell membrane</keyword>
<sequence>MAEGKDILQSRYYTIPRFYMTLAGLWPYHSIRDRYLHFVPTFTVCFIIFIPQVLYVHIALTDLDDLFECIPTMLITIIFSFKLASLMANSKKIKTCLKTVQDDWLSLSTDNEKAILQRQAAYGRYLTIFYAGLMLLTGFLYIIKSVVLILIEDSSNSTKLAVTKLPFRVEYGQKIDQYFYLILVHNYLTVCSHVTATVATDTLYFTLIQHACGMFSVVGHSLERIGKDSDDNFDLKPDKIRDVNYNKVLECLRKHLHVIEFAEMIESTFANIFLVSISLNMVGGSICGIQVLMNLNNDAKDIIAPLAIYIAQLTHLFLQFWQAQFLLDYSVLPYESICKANWYYTSMRCRKLLLLIMNRTVLPCRITAGKVVTLSIESFGVVLKTSMSYFTMLRSFH</sequence>
<dbReference type="Pfam" id="PF02949">
    <property type="entry name" value="7tm_6"/>
    <property type="match status" value="1"/>
</dbReference>
<dbReference type="AlphaFoldDB" id="A0A6G1LQH7"/>
<keyword evidence="12" id="KW-1185">Reference proteome</keyword>
<evidence type="ECO:0000313" key="11">
    <source>
        <dbReference type="EMBL" id="KAF3054387.1"/>
    </source>
</evidence>